<dbReference type="InterPro" id="IPR007527">
    <property type="entry name" value="Znf_SWIM"/>
</dbReference>
<keyword evidence="4" id="KW-1185">Reference proteome</keyword>
<comment type="caution">
    <text evidence="3">The sequence shown here is derived from an EMBL/GenBank/DDBJ whole genome shotgun (WGS) entry which is preliminary data.</text>
</comment>
<sequence length="556" mass="64813">MNRQTLIDQSPELPKLKAMKLLQEGHVKKRLFSGGVLSAVISDGKDYRQKIQLEGEEILHYSCTCHAETLCPHVLALLLQKDLPGKEVPLPKTPKASLKSSKSSLKEILEGAEKEELIAFILSLRSYYKDIPVIIRKSFISTTDEEHLQNTRDELLSAYSALKTRSPRESFVKYFNLLLSTHEDARQAVKERNYLRGVLLYLLLFEMVSLPHKGYDQLLFNAHYLKIYEEALIPLAEKKYTARESQLLFRELRRICQNLKDLSEVTTLLRIMKSYITTETDFDHFYETLLLVYEEEGLLPHDRNNLLFLEYELLMMIGKAEEALELRRENPQVTDFRFMEAESLLGRGKLHEALLIVREGVERSGKNWDELIRWLTLEAGIRKLLQDQESYIAASRRLLQLGEYKAYADLKRSISPHDWPGVYERLIMDEELQKNTKGIYKRILLEEKDKRRLLEFLEDNPELIVEHYAFLNPEYGQEAAKLLSAHIESRAQHLTGRKDYEHIADLVEKLYVYGQEKLANELILTLVMRNKSKKLLHSALLQLKDRYAQSSTYIPE</sequence>
<proteinExistence type="predicted"/>
<protein>
    <recommendedName>
        <fullName evidence="2">SWIM-type domain-containing protein</fullName>
    </recommendedName>
</protein>
<dbReference type="AlphaFoldDB" id="A0A941CQQ6"/>
<evidence type="ECO:0000313" key="4">
    <source>
        <dbReference type="Proteomes" id="UP000675379"/>
    </source>
</evidence>
<feature type="domain" description="SWIM-type" evidence="2">
    <location>
        <begin position="47"/>
        <end position="82"/>
    </location>
</feature>
<evidence type="ECO:0000256" key="1">
    <source>
        <dbReference type="PROSITE-ProRule" id="PRU00325"/>
    </source>
</evidence>
<dbReference type="EMBL" id="JAGSCS010000018">
    <property type="protein sequence ID" value="MBR0577020.1"/>
    <property type="molecule type" value="Genomic_DNA"/>
</dbReference>
<keyword evidence="1" id="KW-0862">Zinc</keyword>
<keyword evidence="1" id="KW-0479">Metal-binding</keyword>
<dbReference type="PROSITE" id="PS50966">
    <property type="entry name" value="ZF_SWIM"/>
    <property type="match status" value="1"/>
</dbReference>
<evidence type="ECO:0000313" key="3">
    <source>
        <dbReference type="EMBL" id="MBR0577020.1"/>
    </source>
</evidence>
<organism evidence="3 4">
    <name type="scientific">Proteiniclasticum sediminis</name>
    <dbReference type="NCBI Taxonomy" id="2804028"/>
    <lineage>
        <taxon>Bacteria</taxon>
        <taxon>Bacillati</taxon>
        <taxon>Bacillota</taxon>
        <taxon>Clostridia</taxon>
        <taxon>Eubacteriales</taxon>
        <taxon>Clostridiaceae</taxon>
        <taxon>Proteiniclasticum</taxon>
    </lineage>
</organism>
<dbReference type="GO" id="GO:0008270">
    <property type="term" value="F:zinc ion binding"/>
    <property type="evidence" value="ECO:0007669"/>
    <property type="project" value="UniProtKB-KW"/>
</dbReference>
<accession>A0A941CQQ6</accession>
<keyword evidence="1" id="KW-0863">Zinc-finger</keyword>
<name>A0A941CQQ6_9CLOT</name>
<dbReference type="RefSeq" id="WP_211802434.1">
    <property type="nucleotide sequence ID" value="NZ_JAGSCS010000018.1"/>
</dbReference>
<dbReference type="Proteomes" id="UP000675379">
    <property type="component" value="Unassembled WGS sequence"/>
</dbReference>
<gene>
    <name evidence="3" type="ORF">KCG48_11905</name>
</gene>
<evidence type="ECO:0000259" key="2">
    <source>
        <dbReference type="PROSITE" id="PS50966"/>
    </source>
</evidence>
<reference evidence="3" key="1">
    <citation type="submission" date="2021-04" db="EMBL/GenBank/DDBJ databases">
        <title>Proteiniclasticum sedimins sp. nov., an obligate anaerobic bacterium isolated from anaerobic sludge.</title>
        <authorList>
            <person name="Liu J."/>
        </authorList>
    </citation>
    <scope>NUCLEOTIDE SEQUENCE</scope>
    <source>
        <strain evidence="3">BAD-10</strain>
    </source>
</reference>